<dbReference type="GO" id="GO:0032301">
    <property type="term" value="C:MutSalpha complex"/>
    <property type="evidence" value="ECO:0007669"/>
    <property type="project" value="TreeGrafter"/>
</dbReference>
<gene>
    <name evidence="10" type="primary">Contig5811.g6223</name>
    <name evidence="10" type="ORF">STYLEM_7913</name>
</gene>
<evidence type="ECO:0000256" key="7">
    <source>
        <dbReference type="ARBA" id="ARBA00023242"/>
    </source>
</evidence>
<dbReference type="Gene3D" id="1.10.1420.10">
    <property type="match status" value="2"/>
</dbReference>
<dbReference type="InterPro" id="IPR011184">
    <property type="entry name" value="DNA_mismatch_repair_Msh2"/>
</dbReference>
<dbReference type="GO" id="GO:0005524">
    <property type="term" value="F:ATP binding"/>
    <property type="evidence" value="ECO:0007669"/>
    <property type="project" value="UniProtKB-KW"/>
</dbReference>
<feature type="coiled-coil region" evidence="8">
    <location>
        <begin position="419"/>
        <end position="453"/>
    </location>
</feature>
<dbReference type="GO" id="GO:0030983">
    <property type="term" value="F:mismatched DNA binding"/>
    <property type="evidence" value="ECO:0007669"/>
    <property type="project" value="InterPro"/>
</dbReference>
<comment type="similarity">
    <text evidence="2">Belongs to the DNA mismatch repair MutS family.</text>
</comment>
<dbReference type="Pfam" id="PF05192">
    <property type="entry name" value="MutS_III"/>
    <property type="match status" value="1"/>
</dbReference>
<keyword evidence="6" id="KW-0234">DNA repair</keyword>
<dbReference type="GO" id="GO:0006298">
    <property type="term" value="P:mismatch repair"/>
    <property type="evidence" value="ECO:0007669"/>
    <property type="project" value="InterPro"/>
</dbReference>
<keyword evidence="5" id="KW-0238">DNA-binding</keyword>
<dbReference type="InterPro" id="IPR007696">
    <property type="entry name" value="DNA_mismatch_repair_MutS_core"/>
</dbReference>
<comment type="subcellular location">
    <subcellularLocation>
        <location evidence="1">Nucleus</location>
    </subcellularLocation>
</comment>
<evidence type="ECO:0000256" key="3">
    <source>
        <dbReference type="ARBA" id="ARBA00022741"/>
    </source>
</evidence>
<dbReference type="OrthoDB" id="295033at2759"/>
<dbReference type="GO" id="GO:0006312">
    <property type="term" value="P:mitotic recombination"/>
    <property type="evidence" value="ECO:0007669"/>
    <property type="project" value="TreeGrafter"/>
</dbReference>
<sequence>MQDQVYSKEEAGEINQTLLAINFRISQSERIVGGAFVNINERSLLITEFMDNEHFSGLESLIIQLNNSSPDSKFKILVNMPTDILKDKVQDILQMCEVEYALGNKKDFSSNQIQHTLNSLLKESFNYKLEESEMELALAALSAAIEYMHLKTGKQKQFTLKKYTLSQYLRLDVAALKALNVFPQNSEGISGQGGSLFGLLSQCKTSIGTRLLKKWLKQPTTDREGYCYAAFKICNYLICVSQQIQFPDLEKLYAKFYRVQMKLRNNAQLVDCVKIYNMIFTLEALCTYLDQNIMDENNPLRKFVLEQLKGTLEDFFKLREMLEQCIDISKAKQNDYIINPQFSPDLKQIDNDIHKVKKKIEDLRRRVEDDLQCNKPVNLVESQMHTFIFECDKKEGDAGMRAQNKKFTYKIISIKNKIMSFSITELKDLVREYNELEDNYRALQNELVMKVLEIASTYYPLLETVSSLIAQLDVLCAFAQVSSTYQYSKPIICPEGKEQIYLIESKHPLIHFLEPASCINNNCRMQKNISNLQIITGPNMGGKSTYIRQVAICVLLAHIGCFVPCAKAEIPIVDCIIARVGASDHQLRGISTFMAEMLEASCMLKVNLNCNIFQTATSKSLIIMDELGRGTSTNEGFGLAWAIAEYIATEINCFCLFATHFHEMTAMEKELPNVKNRYVSALAQGDQLTMLYKVKDGVIDRSYGIHVAEMLKFPEEVLREAKALANELENFQDVTYKAQ</sequence>
<evidence type="ECO:0000313" key="11">
    <source>
        <dbReference type="Proteomes" id="UP000039865"/>
    </source>
</evidence>
<dbReference type="EMBL" id="CCKQ01007543">
    <property type="protein sequence ID" value="CDW78928.1"/>
    <property type="molecule type" value="Genomic_DNA"/>
</dbReference>
<keyword evidence="11" id="KW-1185">Reference proteome</keyword>
<dbReference type="Proteomes" id="UP000039865">
    <property type="component" value="Unassembled WGS sequence"/>
</dbReference>
<dbReference type="GO" id="GO:0140664">
    <property type="term" value="F:ATP-dependent DNA damage sensor activity"/>
    <property type="evidence" value="ECO:0007669"/>
    <property type="project" value="InterPro"/>
</dbReference>
<reference evidence="10 11" key="1">
    <citation type="submission" date="2014-06" db="EMBL/GenBank/DDBJ databases">
        <authorList>
            <person name="Swart Estienne"/>
        </authorList>
    </citation>
    <scope>NUCLEOTIDE SEQUENCE [LARGE SCALE GENOMIC DNA]</scope>
    <source>
        <strain evidence="10 11">130c</strain>
    </source>
</reference>
<dbReference type="Pfam" id="PF00488">
    <property type="entry name" value="MutS_V"/>
    <property type="match status" value="1"/>
</dbReference>
<dbReference type="SUPFAM" id="SSF52540">
    <property type="entry name" value="P-loop containing nucleoside triphosphate hydrolases"/>
    <property type="match status" value="1"/>
</dbReference>
<dbReference type="Pfam" id="PF05188">
    <property type="entry name" value="MutS_II"/>
    <property type="match status" value="1"/>
</dbReference>
<evidence type="ECO:0000256" key="1">
    <source>
        <dbReference type="ARBA" id="ARBA00004123"/>
    </source>
</evidence>
<dbReference type="PANTHER" id="PTHR11361">
    <property type="entry name" value="DNA MISMATCH REPAIR PROTEIN MUTS FAMILY MEMBER"/>
    <property type="match status" value="1"/>
</dbReference>
<dbReference type="AlphaFoldDB" id="A0A078ADI5"/>
<keyword evidence="6" id="KW-0227">DNA damage</keyword>
<evidence type="ECO:0000256" key="4">
    <source>
        <dbReference type="ARBA" id="ARBA00022840"/>
    </source>
</evidence>
<dbReference type="Pfam" id="PF05190">
    <property type="entry name" value="MutS_IV"/>
    <property type="match status" value="1"/>
</dbReference>
<keyword evidence="4" id="KW-0067">ATP-binding</keyword>
<dbReference type="InterPro" id="IPR036678">
    <property type="entry name" value="MutS_con_dom_sf"/>
</dbReference>
<protein>
    <submittedName>
        <fullName evidence="10">Dna mismatch repair protein</fullName>
    </submittedName>
</protein>
<dbReference type="PROSITE" id="PS00486">
    <property type="entry name" value="DNA_MISMATCH_REPAIR_2"/>
    <property type="match status" value="1"/>
</dbReference>
<dbReference type="InParanoid" id="A0A078ADI5"/>
<evidence type="ECO:0000313" key="10">
    <source>
        <dbReference type="EMBL" id="CDW78928.1"/>
    </source>
</evidence>
<dbReference type="PIRSF" id="PIRSF005813">
    <property type="entry name" value="MSH2"/>
    <property type="match status" value="1"/>
</dbReference>
<organism evidence="10 11">
    <name type="scientific">Stylonychia lemnae</name>
    <name type="common">Ciliate</name>
    <dbReference type="NCBI Taxonomy" id="5949"/>
    <lineage>
        <taxon>Eukaryota</taxon>
        <taxon>Sar</taxon>
        <taxon>Alveolata</taxon>
        <taxon>Ciliophora</taxon>
        <taxon>Intramacronucleata</taxon>
        <taxon>Spirotrichea</taxon>
        <taxon>Stichotrichia</taxon>
        <taxon>Sporadotrichida</taxon>
        <taxon>Oxytrichidae</taxon>
        <taxon>Stylonychinae</taxon>
        <taxon>Stylonychia</taxon>
    </lineage>
</organism>
<proteinExistence type="inferred from homology"/>
<dbReference type="InterPro" id="IPR027417">
    <property type="entry name" value="P-loop_NTPase"/>
</dbReference>
<feature type="domain" description="DNA mismatch repair proteins mutS family" evidence="9">
    <location>
        <begin position="620"/>
        <end position="636"/>
    </location>
</feature>
<evidence type="ECO:0000256" key="5">
    <source>
        <dbReference type="ARBA" id="ARBA00023125"/>
    </source>
</evidence>
<dbReference type="FunCoup" id="A0A078ADI5">
    <property type="interactions" value="493"/>
</dbReference>
<accession>A0A078ADI5</accession>
<dbReference type="OMA" id="LVRFPQK"/>
<keyword evidence="8" id="KW-0175">Coiled coil</keyword>
<dbReference type="SMART" id="SM00533">
    <property type="entry name" value="MUTSd"/>
    <property type="match status" value="1"/>
</dbReference>
<dbReference type="SMART" id="SM00534">
    <property type="entry name" value="MUTSac"/>
    <property type="match status" value="1"/>
</dbReference>
<evidence type="ECO:0000256" key="2">
    <source>
        <dbReference type="ARBA" id="ARBA00006271"/>
    </source>
</evidence>
<dbReference type="InterPro" id="IPR007861">
    <property type="entry name" value="DNA_mismatch_repair_MutS_clamp"/>
</dbReference>
<keyword evidence="7" id="KW-0539">Nucleus</keyword>
<dbReference type="InterPro" id="IPR007860">
    <property type="entry name" value="DNA_mmatch_repair_MutS_con_dom"/>
</dbReference>
<dbReference type="Gene3D" id="3.30.420.110">
    <property type="entry name" value="MutS, connector domain"/>
    <property type="match status" value="1"/>
</dbReference>
<evidence type="ECO:0000256" key="8">
    <source>
        <dbReference type="SAM" id="Coils"/>
    </source>
</evidence>
<dbReference type="InterPro" id="IPR036187">
    <property type="entry name" value="DNA_mismatch_repair_MutS_sf"/>
</dbReference>
<dbReference type="InterPro" id="IPR000432">
    <property type="entry name" value="DNA_mismatch_repair_MutS_C"/>
</dbReference>
<dbReference type="SUPFAM" id="SSF48334">
    <property type="entry name" value="DNA repair protein MutS, domain III"/>
    <property type="match status" value="1"/>
</dbReference>
<dbReference type="InterPro" id="IPR045076">
    <property type="entry name" value="MutS"/>
</dbReference>
<dbReference type="PANTHER" id="PTHR11361:SF35">
    <property type="entry name" value="DNA MISMATCH REPAIR PROTEIN MSH2"/>
    <property type="match status" value="1"/>
</dbReference>
<dbReference type="Gene3D" id="6.10.140.80">
    <property type="match status" value="1"/>
</dbReference>
<evidence type="ECO:0000259" key="9">
    <source>
        <dbReference type="PROSITE" id="PS00486"/>
    </source>
</evidence>
<evidence type="ECO:0000256" key="6">
    <source>
        <dbReference type="ARBA" id="ARBA00023204"/>
    </source>
</evidence>
<name>A0A078ADI5_STYLE</name>
<dbReference type="Gene3D" id="3.40.50.300">
    <property type="entry name" value="P-loop containing nucleotide triphosphate hydrolases"/>
    <property type="match status" value="1"/>
</dbReference>
<keyword evidence="3" id="KW-0547">Nucleotide-binding</keyword>